<dbReference type="InterPro" id="IPR036259">
    <property type="entry name" value="MFS_trans_sf"/>
</dbReference>
<evidence type="ECO:0000256" key="3">
    <source>
        <dbReference type="ARBA" id="ARBA00022989"/>
    </source>
</evidence>
<comment type="caution">
    <text evidence="7">The sequence shown here is derived from an EMBL/GenBank/DDBJ whole genome shotgun (WGS) entry which is preliminary data.</text>
</comment>
<dbReference type="SUPFAM" id="SSF103473">
    <property type="entry name" value="MFS general substrate transporter"/>
    <property type="match status" value="1"/>
</dbReference>
<evidence type="ECO:0000256" key="1">
    <source>
        <dbReference type="ARBA" id="ARBA00004141"/>
    </source>
</evidence>
<feature type="transmembrane region" description="Helical" evidence="5">
    <location>
        <begin position="195"/>
        <end position="216"/>
    </location>
</feature>
<dbReference type="InterPro" id="IPR020846">
    <property type="entry name" value="MFS_dom"/>
</dbReference>
<feature type="transmembrane region" description="Helical" evidence="5">
    <location>
        <begin position="330"/>
        <end position="349"/>
    </location>
</feature>
<keyword evidence="2 5" id="KW-0812">Transmembrane</keyword>
<evidence type="ECO:0000256" key="5">
    <source>
        <dbReference type="SAM" id="Phobius"/>
    </source>
</evidence>
<dbReference type="PANTHER" id="PTHR23514:SF13">
    <property type="entry name" value="INNER MEMBRANE PROTEIN YBJJ"/>
    <property type="match status" value="1"/>
</dbReference>
<comment type="subcellular location">
    <subcellularLocation>
        <location evidence="1">Membrane</location>
        <topology evidence="1">Multi-pass membrane protein</topology>
    </subcellularLocation>
</comment>
<evidence type="ECO:0000313" key="8">
    <source>
        <dbReference type="Proteomes" id="UP000321579"/>
    </source>
</evidence>
<proteinExistence type="predicted"/>
<feature type="transmembrane region" description="Helical" evidence="5">
    <location>
        <begin position="273"/>
        <end position="292"/>
    </location>
</feature>
<feature type="transmembrane region" description="Helical" evidence="5">
    <location>
        <begin position="107"/>
        <end position="125"/>
    </location>
</feature>
<dbReference type="GO" id="GO:0016020">
    <property type="term" value="C:membrane"/>
    <property type="evidence" value="ECO:0007669"/>
    <property type="project" value="UniProtKB-SubCell"/>
</dbReference>
<feature type="transmembrane region" description="Helical" evidence="5">
    <location>
        <begin position="41"/>
        <end position="60"/>
    </location>
</feature>
<feature type="transmembrane region" description="Helical" evidence="5">
    <location>
        <begin position="170"/>
        <end position="189"/>
    </location>
</feature>
<dbReference type="CDD" id="cd17393">
    <property type="entry name" value="MFS_MosC_like"/>
    <property type="match status" value="1"/>
</dbReference>
<dbReference type="GO" id="GO:0022857">
    <property type="term" value="F:transmembrane transporter activity"/>
    <property type="evidence" value="ECO:0007669"/>
    <property type="project" value="InterPro"/>
</dbReference>
<dbReference type="PROSITE" id="PS50850">
    <property type="entry name" value="MFS"/>
    <property type="match status" value="1"/>
</dbReference>
<evidence type="ECO:0000256" key="2">
    <source>
        <dbReference type="ARBA" id="ARBA00022692"/>
    </source>
</evidence>
<accession>A0A511CCB1</accession>
<dbReference type="Gene3D" id="1.20.1250.20">
    <property type="entry name" value="MFS general substrate transporter like domains"/>
    <property type="match status" value="2"/>
</dbReference>
<feature type="transmembrane region" description="Helical" evidence="5">
    <location>
        <begin position="361"/>
        <end position="383"/>
    </location>
</feature>
<dbReference type="EMBL" id="BJVF01000001">
    <property type="protein sequence ID" value="GEL10291.1"/>
    <property type="molecule type" value="Genomic_DNA"/>
</dbReference>
<dbReference type="AlphaFoldDB" id="A0A511CCB1"/>
<sequence>MHIQSLNTTPLLRLNLLGSFRAQGKIKKSFRNAKLSYLNRVRFAVASFYFGMGLCFATWASRIPDIRVALHLSDADLGSILFALPVGQLTMMAFSGKLVTRYGSHRLVVLSLSMYAFCLTNLGLATNAWQLALGLYVFGMFGNMNNIAVNTQGVYTEQLFKRTIMASFHGVWSFAGFTGALVGLGMLALKLTPHHHFIIVAIITALLIIFNYKYLVKAKEKRKAPEKKKLFSKPDTALIWLGIIGFGSMASEGIMFDWSGLYFKDIVQAPGPLIILGYTSFMIMMATGRFLGDGMINKFGRKTVLQTGGILISTGLFTAVFLPFLIPSTIGFMLVGLGVSTIVPTLYSLAGKHPTIPPGEALTAVSSVSFLGFLMGPPVIGYIAELFGLRFSFAFIGIFGILIAFLVPRIKVIQ</sequence>
<protein>
    <submittedName>
        <fullName evidence="7">MFS transporter</fullName>
    </submittedName>
</protein>
<evidence type="ECO:0000313" key="7">
    <source>
        <dbReference type="EMBL" id="GEL10291.1"/>
    </source>
</evidence>
<dbReference type="Proteomes" id="UP000321579">
    <property type="component" value="Unassembled WGS sequence"/>
</dbReference>
<feature type="transmembrane region" description="Helical" evidence="5">
    <location>
        <begin position="80"/>
        <end position="100"/>
    </location>
</feature>
<dbReference type="PANTHER" id="PTHR23514">
    <property type="entry name" value="BYPASS OF STOP CODON PROTEIN 6"/>
    <property type="match status" value="1"/>
</dbReference>
<keyword evidence="4 5" id="KW-0472">Membrane</keyword>
<keyword evidence="3 5" id="KW-1133">Transmembrane helix</keyword>
<evidence type="ECO:0000256" key="4">
    <source>
        <dbReference type="ARBA" id="ARBA00023136"/>
    </source>
</evidence>
<feature type="transmembrane region" description="Helical" evidence="5">
    <location>
        <begin position="131"/>
        <end position="149"/>
    </location>
</feature>
<dbReference type="InterPro" id="IPR051788">
    <property type="entry name" value="MFS_Transporter"/>
</dbReference>
<feature type="transmembrane region" description="Helical" evidence="5">
    <location>
        <begin position="389"/>
        <end position="407"/>
    </location>
</feature>
<feature type="domain" description="Major facilitator superfamily (MFS) profile" evidence="6">
    <location>
        <begin position="197"/>
        <end position="414"/>
    </location>
</feature>
<dbReference type="InterPro" id="IPR011701">
    <property type="entry name" value="MFS"/>
</dbReference>
<reference evidence="7 8" key="1">
    <citation type="submission" date="2019-07" db="EMBL/GenBank/DDBJ databases">
        <title>Whole genome shotgun sequence of Flavobacterium glycines NBRC 105008.</title>
        <authorList>
            <person name="Hosoyama A."/>
            <person name="Uohara A."/>
            <person name="Ohji S."/>
            <person name="Ichikawa N."/>
        </authorList>
    </citation>
    <scope>NUCLEOTIDE SEQUENCE [LARGE SCALE GENOMIC DNA]</scope>
    <source>
        <strain evidence="7 8">NBRC 105008</strain>
    </source>
</reference>
<dbReference type="Pfam" id="PF07690">
    <property type="entry name" value="MFS_1"/>
    <property type="match status" value="1"/>
</dbReference>
<evidence type="ECO:0000259" key="6">
    <source>
        <dbReference type="PROSITE" id="PS50850"/>
    </source>
</evidence>
<feature type="transmembrane region" description="Helical" evidence="5">
    <location>
        <begin position="237"/>
        <end position="261"/>
    </location>
</feature>
<gene>
    <name evidence="7" type="ORF">FGL01_10300</name>
</gene>
<name>A0A511CCB1_9FLAO</name>
<feature type="transmembrane region" description="Helical" evidence="5">
    <location>
        <begin position="304"/>
        <end position="324"/>
    </location>
</feature>
<organism evidence="7 8">
    <name type="scientific">Flavobacterium glycines</name>
    <dbReference type="NCBI Taxonomy" id="551990"/>
    <lineage>
        <taxon>Bacteria</taxon>
        <taxon>Pseudomonadati</taxon>
        <taxon>Bacteroidota</taxon>
        <taxon>Flavobacteriia</taxon>
        <taxon>Flavobacteriales</taxon>
        <taxon>Flavobacteriaceae</taxon>
        <taxon>Flavobacterium</taxon>
    </lineage>
</organism>